<evidence type="ECO:0000313" key="1">
    <source>
        <dbReference type="EMBL" id="KAI3755387.1"/>
    </source>
</evidence>
<organism evidence="1 2">
    <name type="scientific">Smallanthus sonchifolius</name>
    <dbReference type="NCBI Taxonomy" id="185202"/>
    <lineage>
        <taxon>Eukaryota</taxon>
        <taxon>Viridiplantae</taxon>
        <taxon>Streptophyta</taxon>
        <taxon>Embryophyta</taxon>
        <taxon>Tracheophyta</taxon>
        <taxon>Spermatophyta</taxon>
        <taxon>Magnoliopsida</taxon>
        <taxon>eudicotyledons</taxon>
        <taxon>Gunneridae</taxon>
        <taxon>Pentapetalae</taxon>
        <taxon>asterids</taxon>
        <taxon>campanulids</taxon>
        <taxon>Asterales</taxon>
        <taxon>Asteraceae</taxon>
        <taxon>Asteroideae</taxon>
        <taxon>Heliantheae alliance</taxon>
        <taxon>Millerieae</taxon>
        <taxon>Smallanthus</taxon>
    </lineage>
</organism>
<reference evidence="2" key="1">
    <citation type="journal article" date="2022" name="Mol. Ecol. Resour.">
        <title>The genomes of chicory, endive, great burdock and yacon provide insights into Asteraceae palaeo-polyploidization history and plant inulin production.</title>
        <authorList>
            <person name="Fan W."/>
            <person name="Wang S."/>
            <person name="Wang H."/>
            <person name="Wang A."/>
            <person name="Jiang F."/>
            <person name="Liu H."/>
            <person name="Zhao H."/>
            <person name="Xu D."/>
            <person name="Zhang Y."/>
        </authorList>
    </citation>
    <scope>NUCLEOTIDE SEQUENCE [LARGE SCALE GENOMIC DNA]</scope>
    <source>
        <strain evidence="2">cv. Yunnan</strain>
    </source>
</reference>
<name>A0ACB9E984_9ASTR</name>
<dbReference type="Proteomes" id="UP001056120">
    <property type="component" value="Linkage Group LG18"/>
</dbReference>
<dbReference type="EMBL" id="CM042035">
    <property type="protein sequence ID" value="KAI3755387.1"/>
    <property type="molecule type" value="Genomic_DNA"/>
</dbReference>
<accession>A0ACB9E984</accession>
<protein>
    <submittedName>
        <fullName evidence="1">Uncharacterized protein</fullName>
    </submittedName>
</protein>
<keyword evidence="2" id="KW-1185">Reference proteome</keyword>
<proteinExistence type="predicted"/>
<gene>
    <name evidence="1" type="ORF">L1987_55184</name>
</gene>
<sequence length="278" mass="31404">MSILACFFLALIPYAASITFNFPNIRLLRLPFNRLYVAVEFDTFGGNEWDPRYPGTNVTIDDHVGININSVTSVAYRKWYSNITYGKHCRALINYYANSKNLSVSFTSFQNNLPVWETGLNYTIDLRTVLPEWVIFGFSASTGVRYQKNSVRSWTFNSTKVDKINGLAPIKGKNNASRKVGLIAGTLVLVTVLGILAYFLWRRKKNNGDKVEEHGLAKGVFQLFKNGVVKSDVTENLCALPSTYVCNLSTFFTLDVRKKDLERMASINDLVKTIKHKA</sequence>
<reference evidence="1 2" key="2">
    <citation type="journal article" date="2022" name="Mol. Ecol. Resour.">
        <title>The genomes of chicory, endive, great burdock and yacon provide insights into Asteraceae paleo-polyploidization history and plant inulin production.</title>
        <authorList>
            <person name="Fan W."/>
            <person name="Wang S."/>
            <person name="Wang H."/>
            <person name="Wang A."/>
            <person name="Jiang F."/>
            <person name="Liu H."/>
            <person name="Zhao H."/>
            <person name="Xu D."/>
            <person name="Zhang Y."/>
        </authorList>
    </citation>
    <scope>NUCLEOTIDE SEQUENCE [LARGE SCALE GENOMIC DNA]</scope>
    <source>
        <strain evidence="2">cv. Yunnan</strain>
        <tissue evidence="1">Leaves</tissue>
    </source>
</reference>
<comment type="caution">
    <text evidence="1">The sequence shown here is derived from an EMBL/GenBank/DDBJ whole genome shotgun (WGS) entry which is preliminary data.</text>
</comment>
<evidence type="ECO:0000313" key="2">
    <source>
        <dbReference type="Proteomes" id="UP001056120"/>
    </source>
</evidence>